<evidence type="ECO:0000256" key="2">
    <source>
        <dbReference type="ARBA" id="ARBA00022475"/>
    </source>
</evidence>
<gene>
    <name evidence="9" type="ORF">DKT77_10630</name>
</gene>
<keyword evidence="6 7" id="KW-0472">Membrane</keyword>
<keyword evidence="4 7" id="KW-0812">Transmembrane</keyword>
<name>A0A2V2LAW5_9RHOB</name>
<comment type="subcellular location">
    <subcellularLocation>
        <location evidence="1">Cell inner membrane</location>
    </subcellularLocation>
</comment>
<dbReference type="EMBL" id="QGKU01000033">
    <property type="protein sequence ID" value="PWR02630.1"/>
    <property type="molecule type" value="Genomic_DNA"/>
</dbReference>
<dbReference type="OrthoDB" id="9806984at2"/>
<keyword evidence="3" id="KW-0997">Cell inner membrane</keyword>
<organism evidence="9 10">
    <name type="scientific">Meridianimarinicoccus roseus</name>
    <dbReference type="NCBI Taxonomy" id="2072018"/>
    <lineage>
        <taxon>Bacteria</taxon>
        <taxon>Pseudomonadati</taxon>
        <taxon>Pseudomonadota</taxon>
        <taxon>Alphaproteobacteria</taxon>
        <taxon>Rhodobacterales</taxon>
        <taxon>Paracoccaceae</taxon>
        <taxon>Meridianimarinicoccus</taxon>
    </lineage>
</organism>
<feature type="domain" description="Mce/MlaD" evidence="8">
    <location>
        <begin position="54"/>
        <end position="141"/>
    </location>
</feature>
<keyword evidence="2" id="KW-1003">Cell membrane</keyword>
<dbReference type="InterPro" id="IPR051800">
    <property type="entry name" value="PqiA-PqiB_transport"/>
</dbReference>
<reference evidence="9 10" key="1">
    <citation type="submission" date="2018-05" db="EMBL/GenBank/DDBJ databases">
        <title>Rhodobacteraceae gen. nov., sp. nov. isolated from sea water.</title>
        <authorList>
            <person name="Ren Y."/>
        </authorList>
    </citation>
    <scope>NUCLEOTIDE SEQUENCE [LARGE SCALE GENOMIC DNA]</scope>
    <source>
        <strain evidence="9 10">TG-679</strain>
    </source>
</reference>
<keyword evidence="5 7" id="KW-1133">Transmembrane helix</keyword>
<evidence type="ECO:0000256" key="6">
    <source>
        <dbReference type="ARBA" id="ARBA00023136"/>
    </source>
</evidence>
<evidence type="ECO:0000256" key="1">
    <source>
        <dbReference type="ARBA" id="ARBA00004533"/>
    </source>
</evidence>
<sequence length="900" mass="93057">MTDTPPRRPEPQASAPELQAARGFPGGTSLVWIVPLVALLVALAMAWQTLSERGPLIEISFQNADGVVENETQLKYRDVNVGRVEDMRFAEDLRNVIVVVRLDKHIARYVDSDARFWIVQPEISAQGISGLGTLVGGVYLEGTWDSIVATPTSRFTGLDYRPLITGAEQGVEFVLSAPRGGSISAGAPIIYKGVNVGLIDRPVLADDGTAVTARAFVRAPYDRLVTTGARFWGASGISVSFGTGGLNVEIANLSALVQGGIAFDILNADGVPIEDGHEFAVFASRDAAGSATVAVDEGPVVPYSALFDTSINGLSVGAPVEYRGLRIGTVAGTGGEITPDGADPALLLRADLSLLPGRLGLTEGDVADRTRELLGRLVAEGYRARLVSEGLLGTSLKVQIARLDDMAPGEIVTDARGRVLLPTAPPDISDPANTARTALARFNRLPIEDIVDSVGALLDNVNRVIASEGARAAPEAVVGLVQELRGLVGSPAVQGAADNAADSLGTLNQILTRVEQGEAIGNLLSALERSDAIAASLQRTVDGLPALSEQVSALAAEAAGLPLERLVAEAQGLVAAGTEILQGEAAQGLPVMLAATLSEVEGAVRDLRALTVQVRESDAVPNLLAALARTSDITADVQTTAQAFPALVAELDQLVASANTVPLAELAARAEALLAGLQGVVNDPATQALPARIGTTMDDLGAAVSDVRAVTEEVTRSGAVTALTAALERADSIAQSVDSAAAGLPDLLARIDAVAREAETLPLQELVASADDLVRSADRLVASEDTAQIPAALSGALAELDATLAELREGGVVENANAALASASDAADAIAIAAESLPELARRLDGLVTQSEALLATYGGRSEFNAQSLAALRDLRDSARAVTSLARTIERKPNSLLIGR</sequence>
<dbReference type="RefSeq" id="WP_109811679.1">
    <property type="nucleotide sequence ID" value="NZ_QGKU01000033.1"/>
</dbReference>
<accession>A0A2V2LAW5</accession>
<evidence type="ECO:0000259" key="8">
    <source>
        <dbReference type="Pfam" id="PF02470"/>
    </source>
</evidence>
<proteinExistence type="predicted"/>
<dbReference type="GO" id="GO:0005886">
    <property type="term" value="C:plasma membrane"/>
    <property type="evidence" value="ECO:0007669"/>
    <property type="project" value="UniProtKB-SubCell"/>
</dbReference>
<dbReference type="Proteomes" id="UP000245680">
    <property type="component" value="Unassembled WGS sequence"/>
</dbReference>
<evidence type="ECO:0000256" key="7">
    <source>
        <dbReference type="SAM" id="Phobius"/>
    </source>
</evidence>
<evidence type="ECO:0000313" key="9">
    <source>
        <dbReference type="EMBL" id="PWR02630.1"/>
    </source>
</evidence>
<feature type="transmembrane region" description="Helical" evidence="7">
    <location>
        <begin position="30"/>
        <end position="50"/>
    </location>
</feature>
<dbReference type="AlphaFoldDB" id="A0A2V2LAW5"/>
<protein>
    <recommendedName>
        <fullName evidence="8">Mce/MlaD domain-containing protein</fullName>
    </recommendedName>
</protein>
<evidence type="ECO:0000256" key="5">
    <source>
        <dbReference type="ARBA" id="ARBA00022989"/>
    </source>
</evidence>
<evidence type="ECO:0000313" key="10">
    <source>
        <dbReference type="Proteomes" id="UP000245680"/>
    </source>
</evidence>
<evidence type="ECO:0000256" key="4">
    <source>
        <dbReference type="ARBA" id="ARBA00022692"/>
    </source>
</evidence>
<dbReference type="Pfam" id="PF02470">
    <property type="entry name" value="MlaD"/>
    <property type="match status" value="2"/>
</dbReference>
<comment type="caution">
    <text evidence="9">The sequence shown here is derived from an EMBL/GenBank/DDBJ whole genome shotgun (WGS) entry which is preliminary data.</text>
</comment>
<feature type="domain" description="Mce/MlaD" evidence="8">
    <location>
        <begin position="170"/>
        <end position="235"/>
    </location>
</feature>
<evidence type="ECO:0000256" key="3">
    <source>
        <dbReference type="ARBA" id="ARBA00022519"/>
    </source>
</evidence>
<dbReference type="PANTHER" id="PTHR30462:SF2">
    <property type="entry name" value="INTERMEMBRANE TRANSPORT PROTEIN PQIB"/>
    <property type="match status" value="1"/>
</dbReference>
<keyword evidence="10" id="KW-1185">Reference proteome</keyword>
<dbReference type="PANTHER" id="PTHR30462">
    <property type="entry name" value="INTERMEMBRANE TRANSPORT PROTEIN PQIB-RELATED"/>
    <property type="match status" value="1"/>
</dbReference>
<dbReference type="InterPro" id="IPR003399">
    <property type="entry name" value="Mce/MlaD"/>
</dbReference>